<evidence type="ECO:0000256" key="3">
    <source>
        <dbReference type="ARBA" id="ARBA00022670"/>
    </source>
</evidence>
<evidence type="ECO:0000256" key="12">
    <source>
        <dbReference type="PROSITE-ProRule" id="PRU00322"/>
    </source>
</evidence>
<evidence type="ECO:0000256" key="11">
    <source>
        <dbReference type="PROSITE-ProRule" id="PRU00239"/>
    </source>
</evidence>
<feature type="domain" description="RanBP2-type" evidence="14">
    <location>
        <begin position="516"/>
        <end position="545"/>
    </location>
</feature>
<evidence type="ECO:0000256" key="10">
    <source>
        <dbReference type="PIRSR" id="PIRSR622684-1"/>
    </source>
</evidence>
<keyword evidence="9" id="KW-0862">Zinc</keyword>
<dbReference type="PROSITE" id="PS50199">
    <property type="entry name" value="ZF_RANBP2_2"/>
    <property type="match status" value="4"/>
</dbReference>
<feature type="non-terminal residue" evidence="16">
    <location>
        <position position="1177"/>
    </location>
</feature>
<dbReference type="GO" id="GO:0006508">
    <property type="term" value="P:proteolysis"/>
    <property type="evidence" value="ECO:0007669"/>
    <property type="project" value="UniProtKB-KW"/>
</dbReference>
<accession>A0A8J2P0U4</accession>
<dbReference type="OrthoDB" id="424753at2759"/>
<dbReference type="PANTHER" id="PTHR10183">
    <property type="entry name" value="CALPAIN"/>
    <property type="match status" value="1"/>
</dbReference>
<dbReference type="GO" id="GO:0008270">
    <property type="term" value="F:zinc ion binding"/>
    <property type="evidence" value="ECO:0007669"/>
    <property type="project" value="UniProtKB-KW"/>
</dbReference>
<dbReference type="Proteomes" id="UP000708208">
    <property type="component" value="Unassembled WGS sequence"/>
</dbReference>
<evidence type="ECO:0000256" key="7">
    <source>
        <dbReference type="ARBA" id="ARBA00022801"/>
    </source>
</evidence>
<dbReference type="PROSITE" id="PS00139">
    <property type="entry name" value="THIOL_PROTEASE_CYS"/>
    <property type="match status" value="1"/>
</dbReference>
<dbReference type="EMBL" id="CAJVCH010262049">
    <property type="protein sequence ID" value="CAG7734073.1"/>
    <property type="molecule type" value="Genomic_DNA"/>
</dbReference>
<dbReference type="InterPro" id="IPR001876">
    <property type="entry name" value="Znf_RanBP2"/>
</dbReference>
<evidence type="ECO:0000256" key="13">
    <source>
        <dbReference type="SAM" id="MobiDB-lite"/>
    </source>
</evidence>
<evidence type="ECO:0000256" key="8">
    <source>
        <dbReference type="ARBA" id="ARBA00022807"/>
    </source>
</evidence>
<evidence type="ECO:0000256" key="2">
    <source>
        <dbReference type="ARBA" id="ARBA00022553"/>
    </source>
</evidence>
<evidence type="ECO:0000256" key="5">
    <source>
        <dbReference type="ARBA" id="ARBA00022737"/>
    </source>
</evidence>
<keyword evidence="5" id="KW-0677">Repeat</keyword>
<evidence type="ECO:0000256" key="6">
    <source>
        <dbReference type="ARBA" id="ARBA00022771"/>
    </source>
</evidence>
<feature type="domain" description="RanBP2-type" evidence="14">
    <location>
        <begin position="478"/>
        <end position="507"/>
    </location>
</feature>
<evidence type="ECO:0000259" key="15">
    <source>
        <dbReference type="PROSITE" id="PS50203"/>
    </source>
</evidence>
<name>A0A8J2P0U4_9HEXA</name>
<feature type="domain" description="Calpain catalytic" evidence="15">
    <location>
        <begin position="582"/>
        <end position="885"/>
    </location>
</feature>
<feature type="active site" evidence="10 11">
    <location>
        <position position="829"/>
    </location>
</feature>
<dbReference type="PROSITE" id="PS01358">
    <property type="entry name" value="ZF_RANBP2_1"/>
    <property type="match status" value="3"/>
</dbReference>
<dbReference type="SMART" id="SM00547">
    <property type="entry name" value="ZnF_RBZ"/>
    <property type="match status" value="4"/>
</dbReference>
<feature type="region of interest" description="Disordered" evidence="13">
    <location>
        <begin position="284"/>
        <end position="319"/>
    </location>
</feature>
<evidence type="ECO:0000256" key="4">
    <source>
        <dbReference type="ARBA" id="ARBA00022723"/>
    </source>
</evidence>
<protein>
    <recommendedName>
        <fullName evidence="18">Calpain-D</fullName>
    </recommendedName>
</protein>
<feature type="compositionally biased region" description="Basic and acidic residues" evidence="13">
    <location>
        <begin position="289"/>
        <end position="310"/>
    </location>
</feature>
<comment type="caution">
    <text evidence="16">The sequence shown here is derived from an EMBL/GenBank/DDBJ whole genome shotgun (WGS) entry which is preliminary data.</text>
</comment>
<dbReference type="AlphaFoldDB" id="A0A8J2P0U4"/>
<dbReference type="SMART" id="SM00230">
    <property type="entry name" value="CysPc"/>
    <property type="match status" value="1"/>
</dbReference>
<feature type="domain" description="RanBP2-type" evidence="14">
    <location>
        <begin position="426"/>
        <end position="455"/>
    </location>
</feature>
<keyword evidence="8 11" id="KW-0788">Thiol protease</keyword>
<evidence type="ECO:0008006" key="18">
    <source>
        <dbReference type="Google" id="ProtNLM"/>
    </source>
</evidence>
<dbReference type="GO" id="GO:0005737">
    <property type="term" value="C:cytoplasm"/>
    <property type="evidence" value="ECO:0007669"/>
    <property type="project" value="TreeGrafter"/>
</dbReference>
<feature type="region of interest" description="Disordered" evidence="13">
    <location>
        <begin position="175"/>
        <end position="194"/>
    </location>
</feature>
<organism evidence="16 17">
    <name type="scientific">Allacma fusca</name>
    <dbReference type="NCBI Taxonomy" id="39272"/>
    <lineage>
        <taxon>Eukaryota</taxon>
        <taxon>Metazoa</taxon>
        <taxon>Ecdysozoa</taxon>
        <taxon>Arthropoda</taxon>
        <taxon>Hexapoda</taxon>
        <taxon>Collembola</taxon>
        <taxon>Symphypleona</taxon>
        <taxon>Sminthuridae</taxon>
        <taxon>Allacma</taxon>
    </lineage>
</organism>
<dbReference type="InterPro" id="IPR022684">
    <property type="entry name" value="Calpain_cysteine_protease"/>
</dbReference>
<feature type="compositionally biased region" description="Low complexity" evidence="13">
    <location>
        <begin position="178"/>
        <end position="191"/>
    </location>
</feature>
<keyword evidence="3 11" id="KW-0645">Protease</keyword>
<gene>
    <name evidence="16" type="ORF">AFUS01_LOCUS22477</name>
</gene>
<dbReference type="Pfam" id="PF00648">
    <property type="entry name" value="Peptidase_C2"/>
    <property type="match status" value="1"/>
</dbReference>
<keyword evidence="2" id="KW-0597">Phosphoprotein</keyword>
<keyword evidence="4" id="KW-0479">Metal-binding</keyword>
<dbReference type="GO" id="GO:0004198">
    <property type="term" value="F:calcium-dependent cysteine-type endopeptidase activity"/>
    <property type="evidence" value="ECO:0007669"/>
    <property type="project" value="InterPro"/>
</dbReference>
<sequence>SIFSITIIRDLTAGGTLYEVLWKWTFLERGVKRVVHILGIRIGGPSVLQWHCPACAHINPTEVSNCVRCDASRPSGTNGMPRIPFELDVSRKHLPPQGQPVSFECRLEEPKTAECTTHESVACEGNHSPGSGRSNSQDEDSIFAGTPKSPNSSNLNEESHESKVVVEMQNDAGKRVKNNSSSLNSLPLDSPHNCQTHEKLTRSVTDSSLGYPSHRESPKNEFLILQSQVSSVLTSTVAMFHSWPHMKMEYLTITLSCLYHRTSHHQDVIAPSEGVNSNVKVRKSLSNPIRDDPWVREKSHGVNQDREDRSSNSSMEFSQLQASCDKTDKAKKCRTSKFERTVLTSSGVTSVKGSKDIKNSTAHPKVISMNSVSQLREKEDTELNYIDEDVQIADCPSSTRGIENRRSSLPLAGPLSLEQDFQDLAVLQRWTCSKCTLANDTSNSACAACGASRTIEVSVANENVRPKKKIDRPRSVAVAEYWCCPLCTLQNPLYSNRCQACQWDKNKDYKCLNLYSRKKWSCPQCTFKNPMKTVVCEMCQTPRKANSNGVEVSSAPPVNNAKKGTKQKYQDIVAFCEKSGDLFVDDSFPPAPKSLYYHPKVSASNGDLVSRWLRPKDILTEQGSESVPWVVFRTPLPSDISQGVLGNCWLLSALAVIAERKELVEKILVTREICPVGAYLIRLCKDGSWTTVIVDDLLPCDRRKRLVYSQAKRRQLWVPLIEKAVAKIHGCYEALVSGRAIEGLATLTGCPCESIPLQSGADEELDRDLVWAQLLSCHAARFLMGASCGGGNMKVDEDEYREKGLRPRHAYSVLNVEGSNGLRLLRLRNPWGRYSWKGDWSDSSNVWTTELKEKLMPRGADDGVFWISFEDMLKYFDCIDVCKVRSGWYERRLQGILPPSADLQHLSCILITVMEATEIEISLFQEGHRNSEKSQRSQLDLCVVLFRGLETSQSDSQKLVLGRLVEHSKRQVRGFVGCHKMIEPGFYLAVPLAFNHWHSGGESPYPRYVMSLHSSKKVLSDQIAPPPYMLADAIIRLTMERGQRHEGREGMTAYYLTKGWAGLVVVVENRHDDKWIQVKCDCQESYNVVSTRSQLKTVDAVPPLHREVIIVLTQLEGSGGFSIAHRLTHRPSLTNGLHDWGPGNTDHWPLVGADVEAPKLLSFSPSCGILAKIQYSQ</sequence>
<dbReference type="CDD" id="cd00044">
    <property type="entry name" value="CysPc"/>
    <property type="match status" value="1"/>
</dbReference>
<feature type="domain" description="RanBP2-type" evidence="14">
    <location>
        <begin position="41"/>
        <end position="75"/>
    </location>
</feature>
<keyword evidence="17" id="KW-1185">Reference proteome</keyword>
<dbReference type="FunFam" id="3.90.70.10:FF:000010">
    <property type="entry name" value="Calpain 15"/>
    <property type="match status" value="1"/>
</dbReference>
<dbReference type="Pfam" id="PF00641">
    <property type="entry name" value="Zn_ribbon_RanBP"/>
    <property type="match status" value="3"/>
</dbReference>
<dbReference type="InterPro" id="IPR001300">
    <property type="entry name" value="Peptidase_C2_calpain_cat"/>
</dbReference>
<evidence type="ECO:0000256" key="9">
    <source>
        <dbReference type="ARBA" id="ARBA00022833"/>
    </source>
</evidence>
<feature type="region of interest" description="Disordered" evidence="13">
    <location>
        <begin position="116"/>
        <end position="163"/>
    </location>
</feature>
<keyword evidence="7 11" id="KW-0378">Hydrolase</keyword>
<feature type="active site" evidence="10 11">
    <location>
        <position position="809"/>
    </location>
</feature>
<evidence type="ECO:0000313" key="17">
    <source>
        <dbReference type="Proteomes" id="UP000708208"/>
    </source>
</evidence>
<evidence type="ECO:0000259" key="14">
    <source>
        <dbReference type="PROSITE" id="PS50199"/>
    </source>
</evidence>
<comment type="similarity">
    <text evidence="1">Belongs to the peptidase C2 family.</text>
</comment>
<evidence type="ECO:0000256" key="1">
    <source>
        <dbReference type="ARBA" id="ARBA00007623"/>
    </source>
</evidence>
<keyword evidence="6 12" id="KW-0863">Zinc-finger</keyword>
<dbReference type="InterPro" id="IPR000169">
    <property type="entry name" value="Pept_cys_AS"/>
</dbReference>
<dbReference type="PANTHER" id="PTHR10183:SF382">
    <property type="entry name" value="CALPAIN-15"/>
    <property type="match status" value="1"/>
</dbReference>
<evidence type="ECO:0000313" key="16">
    <source>
        <dbReference type="EMBL" id="CAG7734073.1"/>
    </source>
</evidence>
<dbReference type="PROSITE" id="PS50203">
    <property type="entry name" value="CALPAIN_CAT"/>
    <property type="match status" value="1"/>
</dbReference>
<proteinExistence type="inferred from homology"/>
<reference evidence="16" key="1">
    <citation type="submission" date="2021-06" db="EMBL/GenBank/DDBJ databases">
        <authorList>
            <person name="Hodson N. C."/>
            <person name="Mongue J. A."/>
            <person name="Jaron S. K."/>
        </authorList>
    </citation>
    <scope>NUCLEOTIDE SEQUENCE</scope>
</reference>
<feature type="active site" evidence="10 11">
    <location>
        <position position="648"/>
    </location>
</feature>